<protein>
    <recommendedName>
        <fullName evidence="7">DarT domain-containing protein</fullName>
    </recommendedName>
</protein>
<dbReference type="RefSeq" id="WP_059135563.1">
    <property type="nucleotide sequence ID" value="NZ_LMAI01000002.1"/>
</dbReference>
<keyword evidence="3 6" id="KW-0808">Transferase</keyword>
<feature type="domain" description="DarT" evidence="7">
    <location>
        <begin position="7"/>
        <end position="207"/>
    </location>
</feature>
<evidence type="ECO:0000313" key="8">
    <source>
        <dbReference type="EMBL" id="KUJ57576.1"/>
    </source>
</evidence>
<evidence type="ECO:0000256" key="2">
    <source>
        <dbReference type="ARBA" id="ARBA00022676"/>
    </source>
</evidence>
<feature type="binding site" evidence="6">
    <location>
        <position position="50"/>
    </location>
    <ligand>
        <name>NAD(+)</name>
        <dbReference type="ChEBI" id="CHEBI:57540"/>
    </ligand>
</feature>
<gene>
    <name evidence="8" type="ORF">AR686_02065</name>
</gene>
<evidence type="ECO:0000256" key="3">
    <source>
        <dbReference type="ARBA" id="ARBA00022679"/>
    </source>
</evidence>
<comment type="caution">
    <text evidence="8">The sequence shown here is derived from an EMBL/GenBank/DDBJ whole genome shotgun (WGS) entry which is preliminary data.</text>
</comment>
<evidence type="ECO:0000256" key="5">
    <source>
        <dbReference type="ARBA" id="ARBA00023125"/>
    </source>
</evidence>
<dbReference type="PROSITE" id="PS52018">
    <property type="entry name" value="DART"/>
    <property type="match status" value="1"/>
</dbReference>
<evidence type="ECO:0000313" key="9">
    <source>
        <dbReference type="Proteomes" id="UP000054388"/>
    </source>
</evidence>
<reference evidence="8 9" key="1">
    <citation type="submission" date="2015-10" db="EMBL/GenBank/DDBJ databases">
        <title>Genome sequence of Chryseobacterium greenlandense.</title>
        <authorList>
            <person name="Newman J."/>
            <person name="Fischer K."/>
            <person name="Miller J."/>
        </authorList>
    </citation>
    <scope>NUCLEOTIDE SEQUENCE [LARGE SCALE GENOMIC DNA]</scope>
    <source>
        <strain evidence="8 9">UMB34</strain>
    </source>
</reference>
<sequence>MAELDKIYLFRMTHIDNIPHILQYGITHSSSKNANAKFVPIGDNTIINTRNNFLLNNGKRLGEYIPFYFSERTPMLYVIQKGYNSVAVTQAEKIVYCVSSIQKIVDQKLDFIFTDGQANSRLSSQFTILDIENVNKIIDKKAIKDTYWDDEKDLDKKRRKEAEFLIHNDIDIAAILGYVVYNENAKKRMTDFGVNESQISVKSNYYF</sequence>
<comment type="similarity">
    <text evidence="6">Belongs to the DarT ADP-ribosyltransferase family.</text>
</comment>
<dbReference type="GO" id="GO:0016779">
    <property type="term" value="F:nucleotidyltransferase activity"/>
    <property type="evidence" value="ECO:0007669"/>
    <property type="project" value="UniProtKB-UniRule"/>
</dbReference>
<dbReference type="AlphaFoldDB" id="A0A101CJT9"/>
<dbReference type="GO" id="GO:0016757">
    <property type="term" value="F:glycosyltransferase activity"/>
    <property type="evidence" value="ECO:0007669"/>
    <property type="project" value="UniProtKB-UniRule"/>
</dbReference>
<keyword evidence="1 6" id="KW-1277">Toxin-antitoxin system</keyword>
<evidence type="ECO:0000259" key="7">
    <source>
        <dbReference type="PROSITE" id="PS52018"/>
    </source>
</evidence>
<evidence type="ECO:0000256" key="6">
    <source>
        <dbReference type="PROSITE-ProRule" id="PRU01362"/>
    </source>
</evidence>
<proteinExistence type="inferred from homology"/>
<keyword evidence="5 6" id="KW-0238">DNA-binding</keyword>
<keyword evidence="4 6" id="KW-0548">Nucleotidyltransferase</keyword>
<organism evidence="8 9">
    <name type="scientific">Chryseobacterium aquaticum subsp. greenlandense</name>
    <dbReference type="NCBI Taxonomy" id="345663"/>
    <lineage>
        <taxon>Bacteria</taxon>
        <taxon>Pseudomonadati</taxon>
        <taxon>Bacteroidota</taxon>
        <taxon>Flavobacteriia</taxon>
        <taxon>Flavobacteriales</taxon>
        <taxon>Weeksellaceae</taxon>
        <taxon>Chryseobacterium group</taxon>
        <taxon>Chryseobacterium</taxon>
    </lineage>
</organism>
<accession>A0A101CJT9</accession>
<evidence type="ECO:0000256" key="4">
    <source>
        <dbReference type="ARBA" id="ARBA00022695"/>
    </source>
</evidence>
<dbReference type="GO" id="GO:0003677">
    <property type="term" value="F:DNA binding"/>
    <property type="evidence" value="ECO:0007669"/>
    <property type="project" value="UniProtKB-UniRule"/>
</dbReference>
<comment type="caution">
    <text evidence="6">Lacks conserved residue(s) required for the propagation of feature annotation.</text>
</comment>
<feature type="active site" description="Proton acceptor" evidence="6">
    <location>
        <position position="50"/>
    </location>
</feature>
<evidence type="ECO:0000256" key="1">
    <source>
        <dbReference type="ARBA" id="ARBA00022649"/>
    </source>
</evidence>
<feature type="active site" evidence="6">
    <location>
        <position position="163"/>
    </location>
</feature>
<dbReference type="EMBL" id="LMAI01000002">
    <property type="protein sequence ID" value="KUJ57576.1"/>
    <property type="molecule type" value="Genomic_DNA"/>
</dbReference>
<dbReference type="Proteomes" id="UP000054388">
    <property type="component" value="Unassembled WGS sequence"/>
</dbReference>
<feature type="binding site" evidence="6">
    <location>
        <begin position="11"/>
        <end position="13"/>
    </location>
    <ligand>
        <name>NAD(+)</name>
        <dbReference type="ChEBI" id="CHEBI:57540"/>
    </ligand>
</feature>
<keyword evidence="2 6" id="KW-0328">Glycosyltransferase</keyword>
<dbReference type="InterPro" id="IPR029494">
    <property type="entry name" value="DarT"/>
</dbReference>
<name>A0A101CJT9_9FLAO</name>
<comment type="catalytic activity">
    <reaction evidence="6">
        <text>a thymidine in DNA + NAD(+) = an N-(ADP-alpha-D-ribosyl)-thymidine in DNA + nicotinamide + H(+)</text>
        <dbReference type="Rhea" id="RHEA:71651"/>
        <dbReference type="Rhea" id="RHEA-COMP:13556"/>
        <dbReference type="Rhea" id="RHEA-COMP:18051"/>
        <dbReference type="ChEBI" id="CHEBI:15378"/>
        <dbReference type="ChEBI" id="CHEBI:17154"/>
        <dbReference type="ChEBI" id="CHEBI:57540"/>
        <dbReference type="ChEBI" id="CHEBI:137386"/>
        <dbReference type="ChEBI" id="CHEBI:191199"/>
    </reaction>
</comment>
<dbReference type="Pfam" id="PF14487">
    <property type="entry name" value="DarT"/>
    <property type="match status" value="1"/>
</dbReference>